<proteinExistence type="predicted"/>
<protein>
    <submittedName>
        <fullName evidence="1">Ectonucleotide pyrophosphatase/phosphodiesterase</fullName>
    </submittedName>
</protein>
<dbReference type="CDD" id="cd16018">
    <property type="entry name" value="Enpp"/>
    <property type="match status" value="1"/>
</dbReference>
<dbReference type="PANTHER" id="PTHR10151">
    <property type="entry name" value="ECTONUCLEOTIDE PYROPHOSPHATASE/PHOSPHODIESTERASE"/>
    <property type="match status" value="1"/>
</dbReference>
<dbReference type="SUPFAM" id="SSF53649">
    <property type="entry name" value="Alkaline phosphatase-like"/>
    <property type="match status" value="1"/>
</dbReference>
<dbReference type="EMBL" id="CP119311">
    <property type="protein sequence ID" value="WEK36779.1"/>
    <property type="molecule type" value="Genomic_DNA"/>
</dbReference>
<dbReference type="Pfam" id="PF01663">
    <property type="entry name" value="Phosphodiest"/>
    <property type="match status" value="1"/>
</dbReference>
<dbReference type="Gene3D" id="3.40.720.10">
    <property type="entry name" value="Alkaline Phosphatase, subunit A"/>
    <property type="match status" value="1"/>
</dbReference>
<accession>A0AAJ5WV99</accession>
<gene>
    <name evidence="1" type="ORF">P0Y53_04630</name>
</gene>
<reference evidence="1" key="1">
    <citation type="submission" date="2023-03" db="EMBL/GenBank/DDBJ databases">
        <title>Andean soil-derived lignocellulolytic bacterial consortium as a source of novel taxa and putative plastic-active enzymes.</title>
        <authorList>
            <person name="Diaz-Garcia L."/>
            <person name="Chuvochina M."/>
            <person name="Feuerriegel G."/>
            <person name="Bunk B."/>
            <person name="Sproer C."/>
            <person name="Streit W.R."/>
            <person name="Rodriguez L.M."/>
            <person name="Overmann J."/>
            <person name="Jimenez D.J."/>
        </authorList>
    </citation>
    <scope>NUCLEOTIDE SEQUENCE</scope>
    <source>
        <strain evidence="1">MAG 7</strain>
    </source>
</reference>
<evidence type="ECO:0000313" key="2">
    <source>
        <dbReference type="Proteomes" id="UP001220610"/>
    </source>
</evidence>
<dbReference type="Proteomes" id="UP001220610">
    <property type="component" value="Chromosome"/>
</dbReference>
<dbReference type="AlphaFoldDB" id="A0AAJ5WV99"/>
<organism evidence="1 2">
    <name type="scientific">Candidatus Pseudobacter hemicellulosilyticus</name>
    <dbReference type="NCBI Taxonomy" id="3121375"/>
    <lineage>
        <taxon>Bacteria</taxon>
        <taxon>Pseudomonadati</taxon>
        <taxon>Bacteroidota</taxon>
        <taxon>Chitinophagia</taxon>
        <taxon>Chitinophagales</taxon>
        <taxon>Chitinophagaceae</taxon>
        <taxon>Pseudobacter</taxon>
    </lineage>
</organism>
<sequence>MHKKVFTLLVAGLGLYTGAIAQKAKYVILVSIDGFRSDFYRDPSWATPQLQQLARYGAYAEGVNGVFPTVTYPSHTTLITGTTPGKHGILYNTEFVPGEEGGQWYTDVKKIKVETLWEAVGKAGLKSASVSWPVSVGAPIDYNIPEIWNKDNGSDRRGATAEFATPKGLFEEAVANATGKMEMNDYNLSSPSMDQNLARIAGYIIRKYKPNFLSIHLPCTDGAQHAEGRESELLRRTIAGADNAIGILIDALQKAGIKDSTAIIVSGDHGFVDTHSSFAPNVWLAKKGLLGKGEDWKARFIPTGGAAFLRLKNSKDAATLQQVRQLLEELPEGYKKLFRIVEKAELVKAGGDPDAVLALAAVQGITFNSASTGDEFRPGKGGTHGYFPDFKEIQTGFVASGAGIKAGVVLPVMSLTDVAPVIANLLGIELKQATGTTYPGILDMGKSKR</sequence>
<name>A0AAJ5WV99_9BACT</name>
<dbReference type="GO" id="GO:0016787">
    <property type="term" value="F:hydrolase activity"/>
    <property type="evidence" value="ECO:0007669"/>
    <property type="project" value="UniProtKB-ARBA"/>
</dbReference>
<dbReference type="InterPro" id="IPR017850">
    <property type="entry name" value="Alkaline_phosphatase_core_sf"/>
</dbReference>
<evidence type="ECO:0000313" key="1">
    <source>
        <dbReference type="EMBL" id="WEK36779.1"/>
    </source>
</evidence>
<dbReference type="PANTHER" id="PTHR10151:SF120">
    <property type="entry name" value="BIS(5'-ADENOSYL)-TRIPHOSPHATASE"/>
    <property type="match status" value="1"/>
</dbReference>
<dbReference type="InterPro" id="IPR002591">
    <property type="entry name" value="Phosphodiest/P_Trfase"/>
</dbReference>